<dbReference type="EMBL" id="CP063073">
    <property type="protein sequence ID" value="QOQ78335.1"/>
    <property type="molecule type" value="Genomic_DNA"/>
</dbReference>
<dbReference type="AlphaFoldDB" id="A0A7M1KPY9"/>
<accession>A0A7M1KPY9</accession>
<reference evidence="1 2" key="1">
    <citation type="submission" date="2020-10" db="EMBL/GenBank/DDBJ databases">
        <title>High quality whole genome sequence of Pseudomonas poae PMA22.</title>
        <authorList>
            <person name="Hernandez J.G."/>
            <person name="Rodriguez P."/>
            <person name="Cuevas C."/>
            <person name="de la Calle F."/>
            <person name="Galan B."/>
            <person name="Garcia J.L."/>
        </authorList>
    </citation>
    <scope>NUCLEOTIDE SEQUENCE [LARGE SCALE GENOMIC DNA]</scope>
    <source>
        <strain evidence="1 2">PMA22</strain>
    </source>
</reference>
<dbReference type="RefSeq" id="WP_197630022.1">
    <property type="nucleotide sequence ID" value="NZ_CP063073.1"/>
</dbReference>
<evidence type="ECO:0000313" key="1">
    <source>
        <dbReference type="EMBL" id="QOQ78335.1"/>
    </source>
</evidence>
<proteinExistence type="predicted"/>
<evidence type="ECO:0000313" key="2">
    <source>
        <dbReference type="Proteomes" id="UP000594923"/>
    </source>
</evidence>
<name>A0A7M1KPY9_9PSED</name>
<sequence>MVETLIADTWVMKVYEVCATGERKTIGVPKKTSRLTDRAASSWGAAELVACCGRVSFSINTKG</sequence>
<gene>
    <name evidence="1" type="ORF">IMF22_00035</name>
</gene>
<organism evidence="1 2">
    <name type="scientific">Pseudomonas poae</name>
    <dbReference type="NCBI Taxonomy" id="200451"/>
    <lineage>
        <taxon>Bacteria</taxon>
        <taxon>Pseudomonadati</taxon>
        <taxon>Pseudomonadota</taxon>
        <taxon>Gammaproteobacteria</taxon>
        <taxon>Pseudomonadales</taxon>
        <taxon>Pseudomonadaceae</taxon>
        <taxon>Pseudomonas</taxon>
    </lineage>
</organism>
<dbReference type="Proteomes" id="UP000594923">
    <property type="component" value="Chromosome"/>
</dbReference>
<protein>
    <submittedName>
        <fullName evidence="1">Uncharacterized protein</fullName>
    </submittedName>
</protein>